<dbReference type="AlphaFoldDB" id="A0A9P1BN92"/>
<dbReference type="EMBL" id="CAMXCT020000169">
    <property type="protein sequence ID" value="CAL1128326.1"/>
    <property type="molecule type" value="Genomic_DNA"/>
</dbReference>
<feature type="compositionally biased region" description="Basic and acidic residues" evidence="8">
    <location>
        <begin position="430"/>
        <end position="443"/>
    </location>
</feature>
<proteinExistence type="inferred from homology"/>
<feature type="compositionally biased region" description="Acidic residues" evidence="8">
    <location>
        <begin position="545"/>
        <end position="561"/>
    </location>
</feature>
<sequence length="831" mass="88193">MLSLIFVLADLTLLLLGVPAFCGCRQAGKAGGCRGYQARSEAPEEEPIAKLQAAESSVFASRWEQFTPYIAEFWGTLVITATFLCNVDGAGTDPAFKSISQAFMVIGIVSATKHITGASLNPSVSLALALAGRQKLRTAGLLCVAQIAGGLTAATLCFEAGVAKELVLGPLKFHNWVQVGLLESLYACMLCLVYLNCAASTKNNPKGDQNGFIGIAVGCCYLASHNAAEGICSTVSNSAVAIGLLVYGAGGIHLSHGVGYFLYDLLGAFLAAGIYRVLRPKEFVSLSRLNEDNTQESAVLGSEFIGVIKIVGRTGPWPSGLGHSSSSDCHGLRLETQIPWEEQLGIRCKALRRIPFTEAQNGDYHEEDSPSTDPEMPPLIPVSSNPAEPPAVPPKTARQLLASQFEALARGRGRGRGRGKKAKSKAAKAAKSESSRAASEKPTDLSCLASIGSAPIFVGPGAAAPGASPKTVDFSRRAGDLAAMLDQLPAPSLEAVDSSQIPQRMRWTDRAREEIEVSAAATAKAAASQQDELLNPADLMNADASDSEGDVDEDEDDEDEENTAKKSARSCRPALRDLARELPPGAPQAESATEEVLQAVAAAGEGVSPQPGGSSFGPRFKNLSKSELTVARQKWQLHSLAGVEATSSEQNRRAAEELFAALKARRPAAEAAAEPEPAPAKPVFRKRVAPEAKAAEASARPEAFTTPGVRILEECIAGRGARRKAETLPESARPVAKRRMVKMLTDAAEVRAQEKRCEPCWGHALATTFAATRQALRDVSGAHFNPAVTLAVRCSGRSPAEATGYLHLSRHILIYYNEVTRPHSERRTYPT</sequence>
<comment type="caution">
    <text evidence="10">The sequence shown here is derived from an EMBL/GenBank/DDBJ whole genome shotgun (WGS) entry which is preliminary data.</text>
</comment>
<keyword evidence="6" id="KW-1133">Transmembrane helix</keyword>
<comment type="subcellular location">
    <subcellularLocation>
        <location evidence="1">Cell membrane</location>
        <topology evidence="1">Multi-pass membrane protein</topology>
    </subcellularLocation>
</comment>
<dbReference type="InterPro" id="IPR034294">
    <property type="entry name" value="Aquaporin_transptr"/>
</dbReference>
<evidence type="ECO:0000256" key="5">
    <source>
        <dbReference type="ARBA" id="ARBA00022692"/>
    </source>
</evidence>
<dbReference type="GO" id="GO:0005886">
    <property type="term" value="C:plasma membrane"/>
    <property type="evidence" value="ECO:0007669"/>
    <property type="project" value="UniProtKB-SubCell"/>
</dbReference>
<dbReference type="PANTHER" id="PTHR19139">
    <property type="entry name" value="AQUAPORIN TRANSPORTER"/>
    <property type="match status" value="1"/>
</dbReference>
<evidence type="ECO:0000256" key="8">
    <source>
        <dbReference type="SAM" id="MobiDB-lite"/>
    </source>
</evidence>
<dbReference type="Pfam" id="PF00230">
    <property type="entry name" value="MIP"/>
    <property type="match status" value="1"/>
</dbReference>
<dbReference type="InterPro" id="IPR023271">
    <property type="entry name" value="Aquaporin-like"/>
</dbReference>
<dbReference type="PRINTS" id="PR00783">
    <property type="entry name" value="MINTRINSICP"/>
</dbReference>
<reference evidence="11 12" key="2">
    <citation type="submission" date="2024-05" db="EMBL/GenBank/DDBJ databases">
        <authorList>
            <person name="Chen Y."/>
            <person name="Shah S."/>
            <person name="Dougan E. K."/>
            <person name="Thang M."/>
            <person name="Chan C."/>
        </authorList>
    </citation>
    <scope>NUCLEOTIDE SEQUENCE [LARGE SCALE GENOMIC DNA]</scope>
</reference>
<feature type="chain" id="PRO_5043269621" evidence="9">
    <location>
        <begin position="21"/>
        <end position="831"/>
    </location>
</feature>
<keyword evidence="12" id="KW-1185">Reference proteome</keyword>
<evidence type="ECO:0000256" key="4">
    <source>
        <dbReference type="ARBA" id="ARBA00022475"/>
    </source>
</evidence>
<dbReference type="GO" id="GO:0015250">
    <property type="term" value="F:water channel activity"/>
    <property type="evidence" value="ECO:0007669"/>
    <property type="project" value="TreeGrafter"/>
</dbReference>
<evidence type="ECO:0000256" key="3">
    <source>
        <dbReference type="ARBA" id="ARBA00022448"/>
    </source>
</evidence>
<evidence type="ECO:0000256" key="9">
    <source>
        <dbReference type="SAM" id="SignalP"/>
    </source>
</evidence>
<keyword evidence="7" id="KW-0472">Membrane</keyword>
<keyword evidence="5" id="KW-0812">Transmembrane</keyword>
<evidence type="ECO:0000313" key="10">
    <source>
        <dbReference type="EMBL" id="CAI3974951.1"/>
    </source>
</evidence>
<organism evidence="10">
    <name type="scientific">Cladocopium goreaui</name>
    <dbReference type="NCBI Taxonomy" id="2562237"/>
    <lineage>
        <taxon>Eukaryota</taxon>
        <taxon>Sar</taxon>
        <taxon>Alveolata</taxon>
        <taxon>Dinophyceae</taxon>
        <taxon>Suessiales</taxon>
        <taxon>Symbiodiniaceae</taxon>
        <taxon>Cladocopium</taxon>
    </lineage>
</organism>
<evidence type="ECO:0000256" key="2">
    <source>
        <dbReference type="ARBA" id="ARBA00006175"/>
    </source>
</evidence>
<feature type="region of interest" description="Disordered" evidence="8">
    <location>
        <begin position="408"/>
        <end position="443"/>
    </location>
</feature>
<name>A0A9P1BN92_9DINO</name>
<dbReference type="PROSITE" id="PS00221">
    <property type="entry name" value="MIP"/>
    <property type="match status" value="1"/>
</dbReference>
<evidence type="ECO:0000256" key="6">
    <source>
        <dbReference type="ARBA" id="ARBA00022989"/>
    </source>
</evidence>
<protein>
    <submittedName>
        <fullName evidence="11">Aquaporin Z</fullName>
    </submittedName>
</protein>
<comment type="similarity">
    <text evidence="2">Belongs to the MIP/aquaporin (TC 1.A.8) family.</text>
</comment>
<dbReference type="Gene3D" id="1.20.1080.10">
    <property type="entry name" value="Glycerol uptake facilitator protein"/>
    <property type="match status" value="2"/>
</dbReference>
<feature type="region of interest" description="Disordered" evidence="8">
    <location>
        <begin position="359"/>
        <end position="394"/>
    </location>
</feature>
<evidence type="ECO:0000256" key="1">
    <source>
        <dbReference type="ARBA" id="ARBA00004651"/>
    </source>
</evidence>
<accession>A0A9P1BN92</accession>
<feature type="region of interest" description="Disordered" evidence="8">
    <location>
        <begin position="519"/>
        <end position="621"/>
    </location>
</feature>
<evidence type="ECO:0000313" key="12">
    <source>
        <dbReference type="Proteomes" id="UP001152797"/>
    </source>
</evidence>
<dbReference type="OrthoDB" id="3222at2759"/>
<evidence type="ECO:0000313" key="11">
    <source>
        <dbReference type="EMBL" id="CAL4762263.1"/>
    </source>
</evidence>
<reference evidence="10" key="1">
    <citation type="submission" date="2022-10" db="EMBL/GenBank/DDBJ databases">
        <authorList>
            <person name="Chen Y."/>
            <person name="Dougan E. K."/>
            <person name="Chan C."/>
            <person name="Rhodes N."/>
            <person name="Thang M."/>
        </authorList>
    </citation>
    <scope>NUCLEOTIDE SEQUENCE</scope>
</reference>
<evidence type="ECO:0000256" key="7">
    <source>
        <dbReference type="ARBA" id="ARBA00023136"/>
    </source>
</evidence>
<dbReference type="Proteomes" id="UP001152797">
    <property type="component" value="Unassembled WGS sequence"/>
</dbReference>
<dbReference type="InterPro" id="IPR000425">
    <property type="entry name" value="MIP"/>
</dbReference>
<keyword evidence="4" id="KW-1003">Cell membrane</keyword>
<dbReference type="PANTHER" id="PTHR19139:SF199">
    <property type="entry name" value="MIP17260P"/>
    <property type="match status" value="1"/>
</dbReference>
<dbReference type="SUPFAM" id="SSF81338">
    <property type="entry name" value="Aquaporin-like"/>
    <property type="match status" value="2"/>
</dbReference>
<keyword evidence="3" id="KW-0813">Transport</keyword>
<dbReference type="EMBL" id="CAMXCT010000169">
    <property type="protein sequence ID" value="CAI3974951.1"/>
    <property type="molecule type" value="Genomic_DNA"/>
</dbReference>
<dbReference type="EMBL" id="CAMXCT030000169">
    <property type="protein sequence ID" value="CAL4762263.1"/>
    <property type="molecule type" value="Genomic_DNA"/>
</dbReference>
<dbReference type="InterPro" id="IPR022357">
    <property type="entry name" value="MIP_CS"/>
</dbReference>
<feature type="signal peptide" evidence="9">
    <location>
        <begin position="1"/>
        <end position="20"/>
    </location>
</feature>
<gene>
    <name evidence="10" type="ORF">C1SCF055_LOCUS3313</name>
</gene>
<keyword evidence="9" id="KW-0732">Signal</keyword>
<feature type="compositionally biased region" description="Basic residues" evidence="8">
    <location>
        <begin position="411"/>
        <end position="428"/>
    </location>
</feature>